<dbReference type="Proteomes" id="UP001153642">
    <property type="component" value="Unassembled WGS sequence"/>
</dbReference>
<proteinExistence type="predicted"/>
<dbReference type="RefSeq" id="WP_277900710.1">
    <property type="nucleotide sequence ID" value="NZ_JAPMUA010000005.1"/>
</dbReference>
<dbReference type="InterPro" id="IPR053158">
    <property type="entry name" value="CapK_Type1_Caps_Biosynth"/>
</dbReference>
<keyword evidence="2" id="KW-1185">Reference proteome</keyword>
<dbReference type="EMBL" id="JAPMUA010000005">
    <property type="protein sequence ID" value="MDG3587024.1"/>
    <property type="molecule type" value="Genomic_DNA"/>
</dbReference>
<dbReference type="PANTHER" id="PTHR36932">
    <property type="entry name" value="CAPSULAR POLYSACCHARIDE BIOSYNTHESIS PROTEIN"/>
    <property type="match status" value="1"/>
</dbReference>
<dbReference type="Gene3D" id="3.40.50.12780">
    <property type="entry name" value="N-terminal domain of ligase-like"/>
    <property type="match status" value="1"/>
</dbReference>
<gene>
    <name evidence="1" type="ORF">OSR52_14205</name>
</gene>
<organism evidence="1 2">
    <name type="scientific">Galbibacter pacificus</name>
    <dbReference type="NCBI Taxonomy" id="2996052"/>
    <lineage>
        <taxon>Bacteria</taxon>
        <taxon>Pseudomonadati</taxon>
        <taxon>Bacteroidota</taxon>
        <taxon>Flavobacteriia</taxon>
        <taxon>Flavobacteriales</taxon>
        <taxon>Flavobacteriaceae</taxon>
        <taxon>Galbibacter</taxon>
    </lineage>
</organism>
<comment type="caution">
    <text evidence="1">The sequence shown here is derived from an EMBL/GenBank/DDBJ whole genome shotgun (WGS) entry which is preliminary data.</text>
</comment>
<reference evidence="1" key="1">
    <citation type="submission" date="2022-11" db="EMBL/GenBank/DDBJ databases">
        <title>High-quality draft genome sequence of Galbibacter sp. strain CMA-7.</title>
        <authorList>
            <person name="Wei L."/>
            <person name="Dong C."/>
            <person name="Shao Z."/>
        </authorList>
    </citation>
    <scope>NUCLEOTIDE SEQUENCE</scope>
    <source>
        <strain evidence="1">CMA-7</strain>
    </source>
</reference>
<protein>
    <submittedName>
        <fullName evidence="1">CoF synthetase</fullName>
    </submittedName>
</protein>
<sequence length="430" mass="49784">MDLLKGASIKKHYDDIEFIMEKYNSPQAAYRRKELLEALMVHVKKTVPYYKNITNLNELKNFPVVNKNIIRDYFEEFKSDAYHDEKLYSRYTSGSTGTPFRIYYNRNKKNRNTADTLYFANRSGYKVGQKLVYIRHWDQYNSKDTLSSFLQNILMHPVSKLSDSDIQGLMDKIAEDPSPKSILGYASALTTICNYLESKKSPPINANVKSVIAMSEYLSAKSKEQIKYYFGVEGLSRYSNVENGILAQQFPGGTNFHINWASYFIEILKPDEDVPVAPGKPGRIVVTDFYNYSMPLIRYDTGDIGCMGIEDSFNGAPYLERIEGRKMDMIYNTKGELITSYVTYHLLKYPKIKQFQFIQENSNTYLFKLNVYDDFDMETEMIDEFKTHLGESAIIKVKYVNDIPLLLSGKRKLVINKMLEKQKGEHAIDK</sequence>
<dbReference type="PANTHER" id="PTHR36932:SF1">
    <property type="entry name" value="CAPSULAR POLYSACCHARIDE BIOSYNTHESIS PROTEIN"/>
    <property type="match status" value="1"/>
</dbReference>
<accession>A0ABT6FUU0</accession>
<dbReference type="SUPFAM" id="SSF56801">
    <property type="entry name" value="Acetyl-CoA synthetase-like"/>
    <property type="match status" value="1"/>
</dbReference>
<name>A0ABT6FUU0_9FLAO</name>
<evidence type="ECO:0000313" key="2">
    <source>
        <dbReference type="Proteomes" id="UP001153642"/>
    </source>
</evidence>
<evidence type="ECO:0000313" key="1">
    <source>
        <dbReference type="EMBL" id="MDG3587024.1"/>
    </source>
</evidence>
<dbReference type="InterPro" id="IPR042099">
    <property type="entry name" value="ANL_N_sf"/>
</dbReference>